<keyword evidence="6 20" id="KW-0548">Nucleotidyltransferase</keyword>
<evidence type="ECO:0000256" key="16">
    <source>
        <dbReference type="ARBA" id="ARBA00023014"/>
    </source>
</evidence>
<dbReference type="CDD" id="cd05777">
    <property type="entry name" value="DNA_polB_delta_exo"/>
    <property type="match status" value="1"/>
</dbReference>
<dbReference type="InterPro" id="IPR050240">
    <property type="entry name" value="DNA_pol_type-B"/>
</dbReference>
<keyword evidence="18 20" id="KW-0539">Nucleus</keyword>
<dbReference type="InterPro" id="IPR006134">
    <property type="entry name" value="DNA-dir_DNA_pol_B_multi_dom"/>
</dbReference>
<feature type="domain" description="DNA-directed DNA polymerase family B exonuclease" evidence="23">
    <location>
        <begin position="200"/>
        <end position="453"/>
    </location>
</feature>
<comment type="caution">
    <text evidence="25">The sequence shown here is derived from an EMBL/GenBank/DDBJ whole genome shotgun (WGS) entry which is preliminary data.</text>
</comment>
<comment type="subcellular location">
    <subcellularLocation>
        <location evidence="2 20">Nucleus</location>
    </subcellularLocation>
</comment>
<dbReference type="Gene3D" id="3.90.1600.10">
    <property type="entry name" value="Palm domain of DNA polymerase"/>
    <property type="match status" value="1"/>
</dbReference>
<evidence type="ECO:0000313" key="25">
    <source>
        <dbReference type="EMBL" id="KAG9393357.1"/>
    </source>
</evidence>
<dbReference type="Gene3D" id="2.40.50.730">
    <property type="match status" value="2"/>
</dbReference>
<evidence type="ECO:0000256" key="3">
    <source>
        <dbReference type="ARBA" id="ARBA00005755"/>
    </source>
</evidence>
<evidence type="ECO:0000256" key="9">
    <source>
        <dbReference type="ARBA" id="ARBA00022723"/>
    </source>
</evidence>
<evidence type="ECO:0000256" key="20">
    <source>
        <dbReference type="RuleBase" id="RU000442"/>
    </source>
</evidence>
<evidence type="ECO:0000256" key="21">
    <source>
        <dbReference type="SAM" id="MobiDB-lite"/>
    </source>
</evidence>
<evidence type="ECO:0000256" key="15">
    <source>
        <dbReference type="ARBA" id="ARBA00023004"/>
    </source>
</evidence>
<keyword evidence="5 20" id="KW-0808">Transferase</keyword>
<dbReference type="InterPro" id="IPR017964">
    <property type="entry name" value="DNA-dir_DNA_pol_B_CS"/>
</dbReference>
<keyword evidence="26" id="KW-1185">Reference proteome</keyword>
<evidence type="ECO:0000256" key="13">
    <source>
        <dbReference type="ARBA" id="ARBA00022839"/>
    </source>
</evidence>
<dbReference type="InterPro" id="IPR025687">
    <property type="entry name" value="Znf-C4pol"/>
</dbReference>
<dbReference type="Proteomes" id="UP000717585">
    <property type="component" value="Unassembled WGS sequence"/>
</dbReference>
<dbReference type="PANTHER" id="PTHR10322:SF23">
    <property type="entry name" value="DNA POLYMERASE DELTA CATALYTIC SUBUNIT"/>
    <property type="match status" value="1"/>
</dbReference>
<keyword evidence="14 20" id="KW-0239">DNA-directed DNA polymerase</keyword>
<gene>
    <name evidence="25" type="ORF">J8273_3492</name>
</gene>
<dbReference type="GO" id="GO:0008296">
    <property type="term" value="F:3'-5'-DNA exonuclease activity"/>
    <property type="evidence" value="ECO:0007669"/>
    <property type="project" value="TreeGrafter"/>
</dbReference>
<dbReference type="EMBL" id="JAHDYR010000025">
    <property type="protein sequence ID" value="KAG9393357.1"/>
    <property type="molecule type" value="Genomic_DNA"/>
</dbReference>
<keyword evidence="9 20" id="KW-0479">Metal-binding</keyword>
<sequence length="1109" mass="124681">MSTKRKAPVSTIAPKREVDPEWLSPSSPGGVGSSSGWNRPAVRFDWDSKKDDLIFQQLDIDMSSGYTPNPIGGFKDQIGDIFTFFGVTAEGHSVCLHVHGYYPTLFISAEELIGAPIQLPAVAEHLNNLVRQGTGFSDMPHPVINVCEAQRQSIYTYQGDSKRPFLAITVANQRAMARLRGLLEDGCSLYDMQPEVNGRTTFNSDLDPKVRICVDLGIFGCNWLQAPAGKYVRRTEKQMISCVQIEADIYCGDLISHAPELTPEFDGLALAPVRTLSYDIECTAQPGHFPDANVAGDKVIQIANMVKLQGDEFPFIKTIFVLGRCNSVTGAEVISCETEVELLYRWYKFILAVDPDVITGWNINNFDMFYLLTRAQYLSKSMDTKQDRFDLTKFKYLSRLQNFECVSKDQTFTSKQTGQRDSHWTEMPGRVQFDMMQYVQLNFKLRSYSLNAVSLHFLKEQKEDVHHSQIAKLQELGEDGRRRLAIYCLKDALLPMRVMDKLMALVNSVEMARVMGVPMIYLFLRGQQIKVLSQLYRKAKSLDLVIPHLRSRDDGNKYEGATVLEPMTGFYNHNQPVTTLDFSSLYPSIMIAHNLCYSTLLPQKAVSDESINRVCAAHGLTRDDITITPNRDMFVKATRKPGVLPVVLQEVLEARKKAKADLKVETDPVRRAVLDGRQLALKVSANSVYGFTGAQVGKLPCLQISSSVTSYGRQMIEKTKSVVEAQYPGSQVVYGDTDSVMIMFSQKLLKERLAMHADEEHENPLIWASIQLGKEAAVAVSNVFINPIKLEFEKVYAPYLLISRKRYAGYFWTNNSKPDKLDMKGIESVRRDNSNLVAGVVNRSLQLIMEDNVSEAVEYVKATIRSLMLGELDMAQLVISKQLTRPPEKYDSKQAHTELALKLAKRDPNNAPHVGDRIPYVMTIAGSNAKGYEKAEDPLFVLENDIPIDTTYYLEHQLKKPLERIFEPILKGHVSSLFEGAHTSSVKVASISGGGKKGGLAGFVVRRPQCLGCRADIAEGTNPPLCANCRPRTSEIYQRYLNAFNEAQHREIRLNTECQVCSEHRFQATHCSTTDCLIYYARMKARKDVRKSQEALARMDRPAVVEETD</sequence>
<name>A0A8J6BAJ2_9EUKA</name>
<keyword evidence="4 20" id="KW-0004">4Fe-4S</keyword>
<dbReference type="InterPro" id="IPR036397">
    <property type="entry name" value="RNaseH_sf"/>
</dbReference>
<dbReference type="InterPro" id="IPR006133">
    <property type="entry name" value="DNA-dir_DNA_pol_B_exonuc"/>
</dbReference>
<dbReference type="GO" id="GO:0043625">
    <property type="term" value="C:delta DNA polymerase complex"/>
    <property type="evidence" value="ECO:0007669"/>
    <property type="project" value="TreeGrafter"/>
</dbReference>
<evidence type="ECO:0000256" key="7">
    <source>
        <dbReference type="ARBA" id="ARBA00022705"/>
    </source>
</evidence>
<keyword evidence="10 20" id="KW-0863">Zinc-finger</keyword>
<comment type="cofactor">
    <cofactor evidence="1 20">
        <name>[4Fe-4S] cluster</name>
        <dbReference type="ChEBI" id="CHEBI:49883"/>
    </cofactor>
</comment>
<dbReference type="FunFam" id="1.10.287.690:FF:000001">
    <property type="entry name" value="DNA polymerase"/>
    <property type="match status" value="1"/>
</dbReference>
<evidence type="ECO:0000259" key="23">
    <source>
        <dbReference type="Pfam" id="PF03104"/>
    </source>
</evidence>
<evidence type="ECO:0000256" key="5">
    <source>
        <dbReference type="ARBA" id="ARBA00022679"/>
    </source>
</evidence>
<dbReference type="Pfam" id="PF03104">
    <property type="entry name" value="DNA_pol_B_exo1"/>
    <property type="match status" value="1"/>
</dbReference>
<evidence type="ECO:0000256" key="6">
    <source>
        <dbReference type="ARBA" id="ARBA00022695"/>
    </source>
</evidence>
<dbReference type="InterPro" id="IPR042087">
    <property type="entry name" value="DNA_pol_B_thumb"/>
</dbReference>
<dbReference type="Gene3D" id="3.30.420.10">
    <property type="entry name" value="Ribonuclease H-like superfamily/Ribonuclease H"/>
    <property type="match status" value="1"/>
</dbReference>
<keyword evidence="8" id="KW-0540">Nuclease</keyword>
<dbReference type="GO" id="GO:0003887">
    <property type="term" value="F:DNA-directed DNA polymerase activity"/>
    <property type="evidence" value="ECO:0007669"/>
    <property type="project" value="UniProtKB-KW"/>
</dbReference>
<keyword evidence="16 20" id="KW-0411">Iron-sulfur</keyword>
<evidence type="ECO:0000256" key="8">
    <source>
        <dbReference type="ARBA" id="ARBA00022722"/>
    </source>
</evidence>
<comment type="catalytic activity">
    <reaction evidence="19 20">
        <text>DNA(n) + a 2'-deoxyribonucleoside 5'-triphosphate = DNA(n+1) + diphosphate</text>
        <dbReference type="Rhea" id="RHEA:22508"/>
        <dbReference type="Rhea" id="RHEA-COMP:17339"/>
        <dbReference type="Rhea" id="RHEA-COMP:17340"/>
        <dbReference type="ChEBI" id="CHEBI:33019"/>
        <dbReference type="ChEBI" id="CHEBI:61560"/>
        <dbReference type="ChEBI" id="CHEBI:173112"/>
        <dbReference type="EC" id="2.7.7.7"/>
    </reaction>
</comment>
<dbReference type="InterPro" id="IPR043502">
    <property type="entry name" value="DNA/RNA_pol_sf"/>
</dbReference>
<organism evidence="25 26">
    <name type="scientific">Carpediemonas membranifera</name>
    <dbReference type="NCBI Taxonomy" id="201153"/>
    <lineage>
        <taxon>Eukaryota</taxon>
        <taxon>Metamonada</taxon>
        <taxon>Carpediemonas-like organisms</taxon>
        <taxon>Carpediemonas</taxon>
    </lineage>
</organism>
<evidence type="ECO:0000256" key="19">
    <source>
        <dbReference type="ARBA" id="ARBA00049244"/>
    </source>
</evidence>
<keyword evidence="13" id="KW-0269">Exonuclease</keyword>
<dbReference type="PRINTS" id="PR00106">
    <property type="entry name" value="DNAPOLB"/>
</dbReference>
<evidence type="ECO:0000256" key="4">
    <source>
        <dbReference type="ARBA" id="ARBA00022485"/>
    </source>
</evidence>
<dbReference type="Gene3D" id="1.10.132.60">
    <property type="entry name" value="DNA polymerase family B, C-terminal domain"/>
    <property type="match status" value="1"/>
</dbReference>
<evidence type="ECO:0000259" key="24">
    <source>
        <dbReference type="Pfam" id="PF14260"/>
    </source>
</evidence>
<dbReference type="GO" id="GO:0045004">
    <property type="term" value="P:DNA replication proofreading"/>
    <property type="evidence" value="ECO:0007669"/>
    <property type="project" value="TreeGrafter"/>
</dbReference>
<accession>A0A8J6BAJ2</accession>
<dbReference type="GO" id="GO:0006287">
    <property type="term" value="P:base-excision repair, gap-filling"/>
    <property type="evidence" value="ECO:0007669"/>
    <property type="project" value="TreeGrafter"/>
</dbReference>
<dbReference type="Pfam" id="PF00136">
    <property type="entry name" value="DNA_pol_B"/>
    <property type="match status" value="1"/>
</dbReference>
<comment type="similarity">
    <text evidence="3 20">Belongs to the DNA polymerase type-B family.</text>
</comment>
<keyword evidence="12 20" id="KW-0862">Zinc</keyword>
<keyword evidence="7 20" id="KW-0235">DNA replication</keyword>
<evidence type="ECO:0000256" key="14">
    <source>
        <dbReference type="ARBA" id="ARBA00022932"/>
    </source>
</evidence>
<dbReference type="SMART" id="SM00486">
    <property type="entry name" value="POLBc"/>
    <property type="match status" value="1"/>
</dbReference>
<evidence type="ECO:0000256" key="18">
    <source>
        <dbReference type="ARBA" id="ARBA00023242"/>
    </source>
</evidence>
<dbReference type="GO" id="GO:0006297">
    <property type="term" value="P:nucleotide-excision repair, DNA gap filling"/>
    <property type="evidence" value="ECO:0007669"/>
    <property type="project" value="TreeGrafter"/>
</dbReference>
<dbReference type="AlphaFoldDB" id="A0A8J6BAJ2"/>
<keyword evidence="17 20" id="KW-0238">DNA-binding</keyword>
<evidence type="ECO:0000256" key="12">
    <source>
        <dbReference type="ARBA" id="ARBA00022833"/>
    </source>
</evidence>
<evidence type="ECO:0000256" key="1">
    <source>
        <dbReference type="ARBA" id="ARBA00001966"/>
    </source>
</evidence>
<dbReference type="InterPro" id="IPR006172">
    <property type="entry name" value="DNA-dir_DNA_pol_B"/>
</dbReference>
<protein>
    <recommendedName>
        <fullName evidence="20">DNA polymerase</fullName>
        <ecNumber evidence="20">2.7.7.7</ecNumber>
    </recommendedName>
</protein>
<evidence type="ECO:0000259" key="22">
    <source>
        <dbReference type="Pfam" id="PF00136"/>
    </source>
</evidence>
<dbReference type="EC" id="2.7.7.7" evidence="20"/>
<dbReference type="OrthoDB" id="2414538at2759"/>
<evidence type="ECO:0000256" key="17">
    <source>
        <dbReference type="ARBA" id="ARBA00023125"/>
    </source>
</evidence>
<dbReference type="GO" id="GO:0051539">
    <property type="term" value="F:4 iron, 4 sulfur cluster binding"/>
    <property type="evidence" value="ECO:0007669"/>
    <property type="project" value="UniProtKB-KW"/>
</dbReference>
<evidence type="ECO:0000256" key="10">
    <source>
        <dbReference type="ARBA" id="ARBA00022771"/>
    </source>
</evidence>
<evidence type="ECO:0000256" key="11">
    <source>
        <dbReference type="ARBA" id="ARBA00022801"/>
    </source>
</evidence>
<dbReference type="FunFam" id="3.30.420.10:FF:000004">
    <property type="entry name" value="DNA polymerase"/>
    <property type="match status" value="1"/>
</dbReference>
<feature type="region of interest" description="Disordered" evidence="21">
    <location>
        <begin position="1"/>
        <end position="36"/>
    </location>
</feature>
<dbReference type="InterPro" id="IPR012337">
    <property type="entry name" value="RNaseH-like_sf"/>
</dbReference>
<dbReference type="SUPFAM" id="SSF53098">
    <property type="entry name" value="Ribonuclease H-like"/>
    <property type="match status" value="1"/>
</dbReference>
<dbReference type="PANTHER" id="PTHR10322">
    <property type="entry name" value="DNA POLYMERASE CATALYTIC SUBUNIT"/>
    <property type="match status" value="1"/>
</dbReference>
<dbReference type="SUPFAM" id="SSF56672">
    <property type="entry name" value="DNA/RNA polymerases"/>
    <property type="match status" value="1"/>
</dbReference>
<dbReference type="InterPro" id="IPR023211">
    <property type="entry name" value="DNA_pol_palm_dom_sf"/>
</dbReference>
<feature type="domain" description="DNA-directed DNA polymerase family B multifunctional" evidence="22">
    <location>
        <begin position="518"/>
        <end position="969"/>
    </location>
</feature>
<dbReference type="PROSITE" id="PS00116">
    <property type="entry name" value="DNA_POLYMERASE_B"/>
    <property type="match status" value="1"/>
</dbReference>
<evidence type="ECO:0000313" key="26">
    <source>
        <dbReference type="Proteomes" id="UP000717585"/>
    </source>
</evidence>
<keyword evidence="11" id="KW-0378">Hydrolase</keyword>
<evidence type="ECO:0000256" key="2">
    <source>
        <dbReference type="ARBA" id="ARBA00004123"/>
    </source>
</evidence>
<dbReference type="Gene3D" id="1.10.287.690">
    <property type="entry name" value="Helix hairpin bin"/>
    <property type="match status" value="1"/>
</dbReference>
<dbReference type="GO" id="GO:0000166">
    <property type="term" value="F:nucleotide binding"/>
    <property type="evidence" value="ECO:0007669"/>
    <property type="project" value="InterPro"/>
</dbReference>
<dbReference type="GO" id="GO:0003677">
    <property type="term" value="F:DNA binding"/>
    <property type="evidence" value="ECO:0007669"/>
    <property type="project" value="UniProtKB-KW"/>
</dbReference>
<feature type="domain" description="C4-type zinc-finger of DNA polymerase delta" evidence="24">
    <location>
        <begin position="1010"/>
        <end position="1082"/>
    </location>
</feature>
<dbReference type="Pfam" id="PF14260">
    <property type="entry name" value="zf-C4pol"/>
    <property type="match status" value="1"/>
</dbReference>
<keyword evidence="15 20" id="KW-0408">Iron</keyword>
<proteinExistence type="inferred from homology"/>
<dbReference type="GO" id="GO:0008270">
    <property type="term" value="F:zinc ion binding"/>
    <property type="evidence" value="ECO:0007669"/>
    <property type="project" value="UniProtKB-KW"/>
</dbReference>
<reference evidence="25" key="1">
    <citation type="submission" date="2021-05" db="EMBL/GenBank/DDBJ databases">
        <title>A free-living protist that lacks canonical eukaryotic 1 DNA replication and segregation systems.</title>
        <authorList>
            <person name="Salas-Leiva D.E."/>
            <person name="Tromer E.C."/>
            <person name="Curtis B.A."/>
            <person name="Jerlstrom-Hultqvist J."/>
            <person name="Kolisko M."/>
            <person name="Yi Z."/>
            <person name="Salas-Leiva J.S."/>
            <person name="Gallot-Lavallee L."/>
            <person name="Kops G.J.P.L."/>
            <person name="Archibald J.M."/>
            <person name="Simpson A.G.B."/>
            <person name="Roger A.J."/>
        </authorList>
    </citation>
    <scope>NUCLEOTIDE SEQUENCE</scope>
    <source>
        <strain evidence="25">BICM</strain>
    </source>
</reference>
<dbReference type="NCBIfam" id="TIGR00592">
    <property type="entry name" value="pol2"/>
    <property type="match status" value="1"/>
</dbReference>